<keyword evidence="1" id="KW-0614">Plasmid</keyword>
<reference evidence="1 2" key="1">
    <citation type="journal article" date="2009" name="PLoS ONE">
        <title>Methylobacterium genome sequences: a reference blueprint to investigate microbial metabolism of C1 compounds from natural and industrial sources.</title>
        <authorList>
            <person name="Vuilleumier S."/>
            <person name="Chistoserdova L."/>
            <person name="Lee M.-C."/>
            <person name="Bringel F."/>
            <person name="Lajus A."/>
            <person name="Zhou Y."/>
            <person name="Gourion B."/>
            <person name="Barbe V."/>
            <person name="Chang J."/>
            <person name="Cruveiller S."/>
            <person name="Dossat C."/>
            <person name="Gillett W."/>
            <person name="Gruffaz C."/>
            <person name="Haugen E."/>
            <person name="Hourcade E."/>
            <person name="Levy R."/>
            <person name="Mangenot S."/>
            <person name="Muller E."/>
            <person name="Nadalig T."/>
            <person name="Pagni M."/>
            <person name="Penny C."/>
            <person name="Peyraud R."/>
            <person name="Robinson D.G."/>
            <person name="Roche D."/>
            <person name="Rouy Z."/>
            <person name="Saenampechek C."/>
            <person name="Salvignol G."/>
            <person name="Vallenet D."/>
            <person name="Wu Z."/>
            <person name="Marx C.J."/>
            <person name="Vorholt J.A."/>
            <person name="Olson M.V."/>
            <person name="Kaul R."/>
            <person name="Weissenbach J."/>
            <person name="Medigue C."/>
            <person name="Lidstrom M.E."/>
        </authorList>
    </citation>
    <scope>NUCLEOTIDE SEQUENCE [LARGE SCALE GENOMIC DNA]</scope>
    <source>
        <strain evidence="2">ATCC 14718 / DSM 1338 / JCM 2805 / NCIMB 9133 / AM1</strain>
    </source>
</reference>
<gene>
    <name evidence="1" type="ordered locus">MexAM1_META2p1280</name>
</gene>
<dbReference type="AlphaFoldDB" id="C5B6D9"/>
<dbReference type="RefSeq" id="WP_003595981.1">
    <property type="nucleotide sequence ID" value="NC_012811.1"/>
</dbReference>
<evidence type="ECO:0000313" key="2">
    <source>
        <dbReference type="Proteomes" id="UP000009081"/>
    </source>
</evidence>
<organism evidence="1 2">
    <name type="scientific">Methylorubrum extorquens (strain ATCC 14718 / DSM 1338 / JCM 2805 / NCIMB 9133 / AM1)</name>
    <name type="common">Methylobacterium extorquens</name>
    <dbReference type="NCBI Taxonomy" id="272630"/>
    <lineage>
        <taxon>Bacteria</taxon>
        <taxon>Pseudomonadati</taxon>
        <taxon>Pseudomonadota</taxon>
        <taxon>Alphaproteobacteria</taxon>
        <taxon>Hyphomicrobiales</taxon>
        <taxon>Methylobacteriaceae</taxon>
        <taxon>Methylorubrum</taxon>
    </lineage>
</organism>
<dbReference type="Proteomes" id="UP000009081">
    <property type="component" value="Plasmid megaplasmid"/>
</dbReference>
<accession>C5B6D9</accession>
<keyword evidence="2" id="KW-1185">Reference proteome</keyword>
<dbReference type="HOGENOM" id="CLU_2035327_0_0_5"/>
<name>C5B6D9_METEA</name>
<protein>
    <submittedName>
        <fullName evidence="1">Uncharacterized protein</fullName>
    </submittedName>
</protein>
<dbReference type="KEGG" id="mea:Mex_2p1280"/>
<proteinExistence type="predicted"/>
<geneLocation type="plasmid" evidence="1 2">
    <name>megaplasmid</name>
</geneLocation>
<sequence>MNRLSSRADDVAHVRTIVRGFGGGYRATTEFREIAWRCKGATDAELAAAAKALIEGDRTFAALARHAAGDESRSCTAVSMALQIAHVPDDAFRAQLKDLFCALVAAIAGRPVAVDRRRRSA</sequence>
<dbReference type="EMBL" id="CP001511">
    <property type="protein sequence ID" value="ACS44021.1"/>
    <property type="molecule type" value="Genomic_DNA"/>
</dbReference>
<evidence type="ECO:0000313" key="1">
    <source>
        <dbReference type="EMBL" id="ACS44021.1"/>
    </source>
</evidence>